<keyword evidence="4" id="KW-1185">Reference proteome</keyword>
<keyword evidence="2" id="KW-0732">Signal</keyword>
<evidence type="ECO:0000313" key="3">
    <source>
        <dbReference type="EMBL" id="KAK3325194.1"/>
    </source>
</evidence>
<reference evidence="3" key="2">
    <citation type="submission" date="2023-06" db="EMBL/GenBank/DDBJ databases">
        <authorList>
            <consortium name="Lawrence Berkeley National Laboratory"/>
            <person name="Haridas S."/>
            <person name="Hensen N."/>
            <person name="Bonometti L."/>
            <person name="Westerberg I."/>
            <person name="Brannstrom I.O."/>
            <person name="Guillou S."/>
            <person name="Cros-Aarteil S."/>
            <person name="Calhoun S."/>
            <person name="Kuo A."/>
            <person name="Mondo S."/>
            <person name="Pangilinan J."/>
            <person name="Riley R."/>
            <person name="Labutti K."/>
            <person name="Andreopoulos B."/>
            <person name="Lipzen A."/>
            <person name="Chen C."/>
            <person name="Yanf M."/>
            <person name="Daum C."/>
            <person name="Ng V."/>
            <person name="Clum A."/>
            <person name="Steindorff A."/>
            <person name="Ohm R."/>
            <person name="Martin F."/>
            <person name="Silar P."/>
            <person name="Natvig D."/>
            <person name="Lalanne C."/>
            <person name="Gautier V."/>
            <person name="Ament-Velasquez S.L."/>
            <person name="Kruys A."/>
            <person name="Hutchinson M.I."/>
            <person name="Powell A.J."/>
            <person name="Barry K."/>
            <person name="Miller A.N."/>
            <person name="Grigoriev I.V."/>
            <person name="Debuchy R."/>
            <person name="Gladieux P."/>
            <person name="Thoren M.H."/>
            <person name="Johannesson H."/>
        </authorList>
    </citation>
    <scope>NUCLEOTIDE SEQUENCE</scope>
    <source>
        <strain evidence="3">CBS 118394</strain>
    </source>
</reference>
<protein>
    <submittedName>
        <fullName evidence="3">Uncharacterized protein</fullName>
    </submittedName>
</protein>
<keyword evidence="1" id="KW-0472">Membrane</keyword>
<name>A0AAE0IHP7_9PEZI</name>
<evidence type="ECO:0000256" key="2">
    <source>
        <dbReference type="SAM" id="SignalP"/>
    </source>
</evidence>
<proteinExistence type="predicted"/>
<dbReference type="EMBL" id="JAUEDM010000002">
    <property type="protein sequence ID" value="KAK3325194.1"/>
    <property type="molecule type" value="Genomic_DNA"/>
</dbReference>
<keyword evidence="1" id="KW-1133">Transmembrane helix</keyword>
<feature type="signal peptide" evidence="2">
    <location>
        <begin position="1"/>
        <end position="19"/>
    </location>
</feature>
<evidence type="ECO:0000256" key="1">
    <source>
        <dbReference type="SAM" id="Phobius"/>
    </source>
</evidence>
<comment type="caution">
    <text evidence="3">The sequence shown here is derived from an EMBL/GenBank/DDBJ whole genome shotgun (WGS) entry which is preliminary data.</text>
</comment>
<dbReference type="Proteomes" id="UP001283341">
    <property type="component" value="Unassembled WGS sequence"/>
</dbReference>
<feature type="chain" id="PRO_5041918011" evidence="2">
    <location>
        <begin position="20"/>
        <end position="143"/>
    </location>
</feature>
<evidence type="ECO:0000313" key="4">
    <source>
        <dbReference type="Proteomes" id="UP001283341"/>
    </source>
</evidence>
<feature type="transmembrane region" description="Helical" evidence="1">
    <location>
        <begin position="78"/>
        <end position="101"/>
    </location>
</feature>
<keyword evidence="1" id="KW-0812">Transmembrane</keyword>
<gene>
    <name evidence="3" type="ORF">B0H66DRAFT_113604</name>
</gene>
<sequence length="143" mass="16236">MGRNFLWLSSLLSRVQVAADRHTHLYCLRPLAGHTTDSNSRWVVTADEPVKLSETTCHETHGDVTRPLPRPPVSGHGLWKFASITLLSCVMFLFGIILAWCADGLSSRYARDDFSSGRLVFFQKKSGLRDDKSKRHCFHVNHR</sequence>
<organism evidence="3 4">
    <name type="scientific">Apodospora peruviana</name>
    <dbReference type="NCBI Taxonomy" id="516989"/>
    <lineage>
        <taxon>Eukaryota</taxon>
        <taxon>Fungi</taxon>
        <taxon>Dikarya</taxon>
        <taxon>Ascomycota</taxon>
        <taxon>Pezizomycotina</taxon>
        <taxon>Sordariomycetes</taxon>
        <taxon>Sordariomycetidae</taxon>
        <taxon>Sordariales</taxon>
        <taxon>Lasiosphaeriaceae</taxon>
        <taxon>Apodospora</taxon>
    </lineage>
</organism>
<accession>A0AAE0IHP7</accession>
<reference evidence="3" key="1">
    <citation type="journal article" date="2023" name="Mol. Phylogenet. Evol.">
        <title>Genome-scale phylogeny and comparative genomics of the fungal order Sordariales.</title>
        <authorList>
            <person name="Hensen N."/>
            <person name="Bonometti L."/>
            <person name="Westerberg I."/>
            <person name="Brannstrom I.O."/>
            <person name="Guillou S."/>
            <person name="Cros-Aarteil S."/>
            <person name="Calhoun S."/>
            <person name="Haridas S."/>
            <person name="Kuo A."/>
            <person name="Mondo S."/>
            <person name="Pangilinan J."/>
            <person name="Riley R."/>
            <person name="LaButti K."/>
            <person name="Andreopoulos B."/>
            <person name="Lipzen A."/>
            <person name="Chen C."/>
            <person name="Yan M."/>
            <person name="Daum C."/>
            <person name="Ng V."/>
            <person name="Clum A."/>
            <person name="Steindorff A."/>
            <person name="Ohm R.A."/>
            <person name="Martin F."/>
            <person name="Silar P."/>
            <person name="Natvig D.O."/>
            <person name="Lalanne C."/>
            <person name="Gautier V."/>
            <person name="Ament-Velasquez S.L."/>
            <person name="Kruys A."/>
            <person name="Hutchinson M.I."/>
            <person name="Powell A.J."/>
            <person name="Barry K."/>
            <person name="Miller A.N."/>
            <person name="Grigoriev I.V."/>
            <person name="Debuchy R."/>
            <person name="Gladieux P."/>
            <person name="Hiltunen Thoren M."/>
            <person name="Johannesson H."/>
        </authorList>
    </citation>
    <scope>NUCLEOTIDE SEQUENCE</scope>
    <source>
        <strain evidence="3">CBS 118394</strain>
    </source>
</reference>
<dbReference type="AlphaFoldDB" id="A0AAE0IHP7"/>